<evidence type="ECO:0000256" key="1">
    <source>
        <dbReference type="ARBA" id="ARBA00010062"/>
    </source>
</evidence>
<dbReference type="SUPFAM" id="SSF53822">
    <property type="entry name" value="Periplasmic binding protein-like I"/>
    <property type="match status" value="1"/>
</dbReference>
<evidence type="ECO:0000313" key="5">
    <source>
        <dbReference type="EMBL" id="MBK0393365.1"/>
    </source>
</evidence>
<proteinExistence type="inferred from homology"/>
<dbReference type="Proteomes" id="UP000617041">
    <property type="component" value="Unassembled WGS sequence"/>
</dbReference>
<dbReference type="PANTHER" id="PTHR30483:SF37">
    <property type="entry name" value="ABC TRANSPORTER SUBSTRATE-BINDING PROTEIN"/>
    <property type="match status" value="1"/>
</dbReference>
<dbReference type="PANTHER" id="PTHR30483">
    <property type="entry name" value="LEUCINE-SPECIFIC-BINDING PROTEIN"/>
    <property type="match status" value="1"/>
</dbReference>
<evidence type="ECO:0000256" key="2">
    <source>
        <dbReference type="ARBA" id="ARBA00022729"/>
    </source>
</evidence>
<dbReference type="InterPro" id="IPR051010">
    <property type="entry name" value="BCAA_transport"/>
</dbReference>
<feature type="chain" id="PRO_5037599488" evidence="3">
    <location>
        <begin position="26"/>
        <end position="449"/>
    </location>
</feature>
<dbReference type="AlphaFoldDB" id="A0A934PZD1"/>
<evidence type="ECO:0000259" key="4">
    <source>
        <dbReference type="Pfam" id="PF13458"/>
    </source>
</evidence>
<dbReference type="InterPro" id="IPR028081">
    <property type="entry name" value="Leu-bd"/>
</dbReference>
<dbReference type="Gene3D" id="3.40.50.2300">
    <property type="match status" value="2"/>
</dbReference>
<organism evidence="5 6">
    <name type="scientific">Ramlibacter algicola</name>
    <dbReference type="NCBI Taxonomy" id="2795217"/>
    <lineage>
        <taxon>Bacteria</taxon>
        <taxon>Pseudomonadati</taxon>
        <taxon>Pseudomonadota</taxon>
        <taxon>Betaproteobacteria</taxon>
        <taxon>Burkholderiales</taxon>
        <taxon>Comamonadaceae</taxon>
        <taxon>Ramlibacter</taxon>
    </lineage>
</organism>
<name>A0A934PZD1_9BURK</name>
<dbReference type="Pfam" id="PF13458">
    <property type="entry name" value="Peripla_BP_6"/>
    <property type="match status" value="1"/>
</dbReference>
<feature type="domain" description="Leucine-binding protein" evidence="4">
    <location>
        <begin position="65"/>
        <end position="410"/>
    </location>
</feature>
<comment type="caution">
    <text evidence="5">The sequence shown here is derived from an EMBL/GenBank/DDBJ whole genome shotgun (WGS) entry which is preliminary data.</text>
</comment>
<dbReference type="EMBL" id="JAEDAO010000001">
    <property type="protein sequence ID" value="MBK0393365.1"/>
    <property type="molecule type" value="Genomic_DNA"/>
</dbReference>
<evidence type="ECO:0000256" key="3">
    <source>
        <dbReference type="SAM" id="SignalP"/>
    </source>
</evidence>
<evidence type="ECO:0000313" key="6">
    <source>
        <dbReference type="Proteomes" id="UP000617041"/>
    </source>
</evidence>
<dbReference type="InterPro" id="IPR028082">
    <property type="entry name" value="Peripla_BP_I"/>
</dbReference>
<dbReference type="CDD" id="cd06329">
    <property type="entry name" value="PBP1_SBP-like"/>
    <property type="match status" value="1"/>
</dbReference>
<accession>A0A934PZD1</accession>
<dbReference type="RefSeq" id="WP_200788338.1">
    <property type="nucleotide sequence ID" value="NZ_JAEDAO010000001.1"/>
</dbReference>
<sequence>MFALRHVTVAAVLAVAGAGYAFAQAAPAKPAPAAKPAAPAAKAATAAAPAAASTPAKGGPLSGQTVRIAFMDPLSGPFANVGQNQLKSWQFAAEQLGNRAPSGVKFEVVGFDNKGSPQESLNTLKAATDQGFRYVVQGNGSGAGLAILDAVSKYNERNPGKELIYLNYAAVDPAMTNEKCDYWHFRLDADTSMKMEALTTFMKDQPQVKKVYLLNQNYSHGHQVAKYFKDGMKRKRPDVQIAGEDLHPIGQVKDFSPYVAKIKQSGADAIVTGNWGQDLTLLVKAMNDAGLKIPMYTYYAGVTGTPTALAAGGDSEVYVVAYGHANHTGELGKMGADFHKKFNDDYYTYATYNGIGLLNAAMAKAGSTEPSKVAKALEGMQVKSFAGDVTMRASDHQLQQSMFITKWQKAKKGEYSVENTGYTFVPIKQFDPYVSSTPTSCQMKRPSGA</sequence>
<keyword evidence="2 3" id="KW-0732">Signal</keyword>
<keyword evidence="6" id="KW-1185">Reference proteome</keyword>
<gene>
    <name evidence="5" type="ORF">I8E28_12250</name>
</gene>
<feature type="signal peptide" evidence="3">
    <location>
        <begin position="1"/>
        <end position="25"/>
    </location>
</feature>
<comment type="similarity">
    <text evidence="1">Belongs to the leucine-binding protein family.</text>
</comment>
<reference evidence="5" key="1">
    <citation type="submission" date="2020-12" db="EMBL/GenBank/DDBJ databases">
        <title>Ramlibacter sp. nov., isolated from a freshwater alga, Cryptomonas.</title>
        <authorList>
            <person name="Kim H.M."/>
            <person name="Jeon C.O."/>
        </authorList>
    </citation>
    <scope>NUCLEOTIDE SEQUENCE</scope>
    <source>
        <strain evidence="5">CrO1</strain>
    </source>
</reference>
<protein>
    <submittedName>
        <fullName evidence="5">Branched-chain amino acid ABC transporter substrate-binding protein</fullName>
    </submittedName>
</protein>